<evidence type="ECO:0000256" key="6">
    <source>
        <dbReference type="ARBA" id="ARBA00023143"/>
    </source>
</evidence>
<keyword evidence="10" id="KW-0966">Cell projection</keyword>
<keyword evidence="11" id="KW-1185">Reference proteome</keyword>
<evidence type="ECO:0000256" key="2">
    <source>
        <dbReference type="ARBA" id="ARBA00004613"/>
    </source>
</evidence>
<reference evidence="10 11" key="1">
    <citation type="journal article" date="2012" name="J. Bacteriol.">
        <title>Complete genome sequence of phototrophic betaproteobacterium Rubrivivax gelatinosus IL144.</title>
        <authorList>
            <person name="Nagashima S."/>
            <person name="Kamimura A."/>
            <person name="Shimizu T."/>
            <person name="Nakamura-isaki S."/>
            <person name="Aono E."/>
            <person name="Sakamoto K."/>
            <person name="Ichikawa N."/>
            <person name="Nakazawa H."/>
            <person name="Sekine M."/>
            <person name="Yamazaki S."/>
            <person name="Fujita N."/>
            <person name="Shimada K."/>
            <person name="Hanada S."/>
            <person name="Nagashima K.V.P."/>
        </authorList>
    </citation>
    <scope>NUCLEOTIDE SEQUENCE [LARGE SCALE GENOMIC DNA]</scope>
    <source>
        <strain evidence="11">NBRC 100245 / IL144</strain>
    </source>
</reference>
<comment type="subcellular location">
    <subcellularLocation>
        <location evidence="1 7">Bacterial flagellum</location>
    </subcellularLocation>
    <subcellularLocation>
        <location evidence="2 7">Secreted</location>
    </subcellularLocation>
</comment>
<keyword evidence="5 7" id="KW-0964">Secreted</keyword>
<protein>
    <recommendedName>
        <fullName evidence="4 7">Flagellar hook-associated protein 1</fullName>
        <shortName evidence="7">HAP1</shortName>
    </recommendedName>
</protein>
<keyword evidence="10" id="KW-0969">Cilium</keyword>
<dbReference type="HOGENOM" id="CLU_012762_2_0_4"/>
<dbReference type="GO" id="GO:0005576">
    <property type="term" value="C:extracellular region"/>
    <property type="evidence" value="ECO:0007669"/>
    <property type="project" value="UniProtKB-SubCell"/>
</dbReference>
<gene>
    <name evidence="10" type="primary">lfgK</name>
    <name evidence="7" type="synonym">flgK</name>
    <name evidence="10" type="ordered locus">RGE_19880</name>
</gene>
<name>I0HQP2_RUBGI</name>
<evidence type="ECO:0000313" key="11">
    <source>
        <dbReference type="Proteomes" id="UP000007883"/>
    </source>
</evidence>
<dbReference type="AlphaFoldDB" id="I0HQP2"/>
<dbReference type="Pfam" id="PF06429">
    <property type="entry name" value="Flg_bbr_C"/>
    <property type="match status" value="1"/>
</dbReference>
<evidence type="ECO:0000256" key="5">
    <source>
        <dbReference type="ARBA" id="ARBA00022525"/>
    </source>
</evidence>
<dbReference type="NCBIfam" id="TIGR02492">
    <property type="entry name" value="flgK_ends"/>
    <property type="match status" value="1"/>
</dbReference>
<dbReference type="InterPro" id="IPR053927">
    <property type="entry name" value="FlgK_helical"/>
</dbReference>
<comment type="similarity">
    <text evidence="3 7">Belongs to the flagella basal body rod proteins family.</text>
</comment>
<sequence length="453" mass="46929">MSLISIALSGTQATQIAMATVGQNVANSMTDGYTRQGTLLVALGTTRVGVSAGDGVQVGSLQRFSDGYKNLQLWQAASELGRRESAQPYLTQLERVMGDEAGGIGGGIDELFAAFNAASVEPTSTPLRQQVLSAADGLSQRFVNLQQMLANQRSAIEQQRGTLTSQVTTLAGGIATLNKQIAAAQASGSNASALLDERDRKIDSLSSLVAVQVVPQSDGSSSVSLRNGMPLVVGGRAAAVAMDHGTPPAVTLSFANQDYTVGDDVLGGQLAGLGEYVGKVLKPMSDSVASLASQIASAVNTTLATGFDLSGNPGQPLFQFDAGTGRIAVNGTLTADQLAFSSDAAKPGNSDVLQTLIGLPNQSVSLPLLGSVQLRDACSQLLGDLGSRSAQNKAALTTAETVRDQAEQNWKSTSGVNRDEEAANLLQYQQMYQANLKVIAVAGELFDAALQMF</sequence>
<dbReference type="STRING" id="983917.RGE_19880"/>
<evidence type="ECO:0000256" key="4">
    <source>
        <dbReference type="ARBA" id="ARBA00016244"/>
    </source>
</evidence>
<dbReference type="Proteomes" id="UP000007883">
    <property type="component" value="Chromosome"/>
</dbReference>
<evidence type="ECO:0000256" key="1">
    <source>
        <dbReference type="ARBA" id="ARBA00004365"/>
    </source>
</evidence>
<dbReference type="GO" id="GO:0005198">
    <property type="term" value="F:structural molecule activity"/>
    <property type="evidence" value="ECO:0007669"/>
    <property type="project" value="UniProtKB-UniRule"/>
</dbReference>
<accession>I0HQP2</accession>
<proteinExistence type="inferred from homology"/>
<dbReference type="PRINTS" id="PR01005">
    <property type="entry name" value="FLGHOOKAP1"/>
</dbReference>
<evidence type="ECO:0000313" key="10">
    <source>
        <dbReference type="EMBL" id="BAL95329.1"/>
    </source>
</evidence>
<dbReference type="eggNOG" id="COG1256">
    <property type="taxonomic scope" value="Bacteria"/>
</dbReference>
<dbReference type="eggNOG" id="COG4786">
    <property type="taxonomic scope" value="Bacteria"/>
</dbReference>
<dbReference type="InterPro" id="IPR002371">
    <property type="entry name" value="FlgK"/>
</dbReference>
<evidence type="ECO:0000259" key="9">
    <source>
        <dbReference type="Pfam" id="PF22638"/>
    </source>
</evidence>
<dbReference type="PANTHER" id="PTHR30033:SF1">
    <property type="entry name" value="FLAGELLAR HOOK-ASSOCIATED PROTEIN 1"/>
    <property type="match status" value="1"/>
</dbReference>
<dbReference type="RefSeq" id="WP_014428192.1">
    <property type="nucleotide sequence ID" value="NC_017075.1"/>
</dbReference>
<dbReference type="EMBL" id="AP012320">
    <property type="protein sequence ID" value="BAL95329.1"/>
    <property type="molecule type" value="Genomic_DNA"/>
</dbReference>
<dbReference type="InterPro" id="IPR010930">
    <property type="entry name" value="Flg_bb/hook_C_dom"/>
</dbReference>
<keyword evidence="10" id="KW-0282">Flagellum</keyword>
<dbReference type="Pfam" id="PF22638">
    <property type="entry name" value="FlgK_D1"/>
    <property type="match status" value="1"/>
</dbReference>
<dbReference type="PATRIC" id="fig|983917.3.peg.1918"/>
<dbReference type="PANTHER" id="PTHR30033">
    <property type="entry name" value="FLAGELLAR HOOK-ASSOCIATED PROTEIN 1"/>
    <property type="match status" value="1"/>
</dbReference>
<dbReference type="KEGG" id="rge:RGE_19880"/>
<dbReference type="GO" id="GO:0044780">
    <property type="term" value="P:bacterial-type flagellum assembly"/>
    <property type="evidence" value="ECO:0007669"/>
    <property type="project" value="InterPro"/>
</dbReference>
<keyword evidence="6 7" id="KW-0975">Bacterial flagellum</keyword>
<evidence type="ECO:0000256" key="3">
    <source>
        <dbReference type="ARBA" id="ARBA00009677"/>
    </source>
</evidence>
<evidence type="ECO:0000256" key="7">
    <source>
        <dbReference type="RuleBase" id="RU362065"/>
    </source>
</evidence>
<feature type="domain" description="Flagellar basal-body/hook protein C-terminal" evidence="8">
    <location>
        <begin position="412"/>
        <end position="452"/>
    </location>
</feature>
<feature type="domain" description="Flagellar hook-associated protein FlgK helical" evidence="9">
    <location>
        <begin position="90"/>
        <end position="318"/>
    </location>
</feature>
<organism evidence="10 11">
    <name type="scientific">Rubrivivax gelatinosus (strain NBRC 100245 / IL144)</name>
    <dbReference type="NCBI Taxonomy" id="983917"/>
    <lineage>
        <taxon>Bacteria</taxon>
        <taxon>Pseudomonadati</taxon>
        <taxon>Pseudomonadota</taxon>
        <taxon>Betaproteobacteria</taxon>
        <taxon>Burkholderiales</taxon>
        <taxon>Sphaerotilaceae</taxon>
        <taxon>Rubrivivax</taxon>
    </lineage>
</organism>
<dbReference type="SUPFAM" id="SSF64518">
    <property type="entry name" value="Phase 1 flagellin"/>
    <property type="match status" value="1"/>
</dbReference>
<dbReference type="GO" id="GO:0009424">
    <property type="term" value="C:bacterial-type flagellum hook"/>
    <property type="evidence" value="ECO:0007669"/>
    <property type="project" value="UniProtKB-UniRule"/>
</dbReference>
<evidence type="ECO:0000259" key="8">
    <source>
        <dbReference type="Pfam" id="PF06429"/>
    </source>
</evidence>